<keyword evidence="1" id="KW-1185">Reference proteome</keyword>
<evidence type="ECO:0000313" key="2">
    <source>
        <dbReference type="WBParaSite" id="nRc.2.0.1.t47459-RA"/>
    </source>
</evidence>
<dbReference type="Proteomes" id="UP000887565">
    <property type="component" value="Unplaced"/>
</dbReference>
<dbReference type="WBParaSite" id="nRc.2.0.1.t47459-RA">
    <property type="protein sequence ID" value="nRc.2.0.1.t47459-RA"/>
    <property type="gene ID" value="nRc.2.0.1.g47459"/>
</dbReference>
<protein>
    <submittedName>
        <fullName evidence="2">Uncharacterized protein</fullName>
    </submittedName>
</protein>
<sequence>QTSNNEENYARNIEQAVRSLTHSISSSADLKDKKMEYNKNIRNLDIQINLNFWLKIADFFNF</sequence>
<name>A0A915L8U4_ROMCU</name>
<accession>A0A915L8U4</accession>
<evidence type="ECO:0000313" key="1">
    <source>
        <dbReference type="Proteomes" id="UP000887565"/>
    </source>
</evidence>
<organism evidence="1 2">
    <name type="scientific">Romanomermis culicivorax</name>
    <name type="common">Nematode worm</name>
    <dbReference type="NCBI Taxonomy" id="13658"/>
    <lineage>
        <taxon>Eukaryota</taxon>
        <taxon>Metazoa</taxon>
        <taxon>Ecdysozoa</taxon>
        <taxon>Nematoda</taxon>
        <taxon>Enoplea</taxon>
        <taxon>Dorylaimia</taxon>
        <taxon>Mermithida</taxon>
        <taxon>Mermithoidea</taxon>
        <taxon>Mermithidae</taxon>
        <taxon>Romanomermis</taxon>
    </lineage>
</organism>
<dbReference type="AlphaFoldDB" id="A0A915L8U4"/>
<reference evidence="2" key="1">
    <citation type="submission" date="2022-11" db="UniProtKB">
        <authorList>
            <consortium name="WormBaseParasite"/>
        </authorList>
    </citation>
    <scope>IDENTIFICATION</scope>
</reference>
<proteinExistence type="predicted"/>